<sequence>MPENQNDINICDKFKNKNLDDTLKPLNPIDIEIEIILKLPLHDSSSDNIKPNILKPLKPTYITLVYFNQFQLLQKKLEEAISIPFILEDISNYSHIEEEILLHNLLIIRILRKNRNRINLLLNFFNGKSKPL</sequence>
<dbReference type="EMBL" id="QKYT01000043">
    <property type="protein sequence ID" value="RIA96577.1"/>
    <property type="molecule type" value="Genomic_DNA"/>
</dbReference>
<protein>
    <submittedName>
        <fullName evidence="1">Uncharacterized protein</fullName>
    </submittedName>
</protein>
<gene>
    <name evidence="1" type="ORF">C1645_815266</name>
</gene>
<name>A0A397TJE9_9GLOM</name>
<organism evidence="1 2">
    <name type="scientific">Glomus cerebriforme</name>
    <dbReference type="NCBI Taxonomy" id="658196"/>
    <lineage>
        <taxon>Eukaryota</taxon>
        <taxon>Fungi</taxon>
        <taxon>Fungi incertae sedis</taxon>
        <taxon>Mucoromycota</taxon>
        <taxon>Glomeromycotina</taxon>
        <taxon>Glomeromycetes</taxon>
        <taxon>Glomerales</taxon>
        <taxon>Glomeraceae</taxon>
        <taxon>Glomus</taxon>
    </lineage>
</organism>
<keyword evidence="2" id="KW-1185">Reference proteome</keyword>
<comment type="caution">
    <text evidence="1">The sequence shown here is derived from an EMBL/GenBank/DDBJ whole genome shotgun (WGS) entry which is preliminary data.</text>
</comment>
<proteinExistence type="predicted"/>
<dbReference type="AlphaFoldDB" id="A0A397TJE9"/>
<dbReference type="Proteomes" id="UP000265703">
    <property type="component" value="Unassembled WGS sequence"/>
</dbReference>
<evidence type="ECO:0000313" key="2">
    <source>
        <dbReference type="Proteomes" id="UP000265703"/>
    </source>
</evidence>
<evidence type="ECO:0000313" key="1">
    <source>
        <dbReference type="EMBL" id="RIA96577.1"/>
    </source>
</evidence>
<accession>A0A397TJE9</accession>
<reference evidence="1 2" key="1">
    <citation type="submission" date="2018-06" db="EMBL/GenBank/DDBJ databases">
        <title>Comparative genomics reveals the genomic features of Rhizophagus irregularis, R. cerebriforme, R. diaphanum and Gigaspora rosea, and their symbiotic lifestyle signature.</title>
        <authorList>
            <person name="Morin E."/>
            <person name="San Clemente H."/>
            <person name="Chen E.C.H."/>
            <person name="De La Providencia I."/>
            <person name="Hainaut M."/>
            <person name="Kuo A."/>
            <person name="Kohler A."/>
            <person name="Murat C."/>
            <person name="Tang N."/>
            <person name="Roy S."/>
            <person name="Loubradou J."/>
            <person name="Henrissat B."/>
            <person name="Grigoriev I.V."/>
            <person name="Corradi N."/>
            <person name="Roux C."/>
            <person name="Martin F.M."/>
        </authorList>
    </citation>
    <scope>NUCLEOTIDE SEQUENCE [LARGE SCALE GENOMIC DNA]</scope>
    <source>
        <strain evidence="1 2">DAOM 227022</strain>
    </source>
</reference>